<dbReference type="InterPro" id="IPR010721">
    <property type="entry name" value="UstE-like"/>
</dbReference>
<feature type="transmembrane region" description="Helical" evidence="1">
    <location>
        <begin position="132"/>
        <end position="153"/>
    </location>
</feature>
<feature type="transmembrane region" description="Helical" evidence="1">
    <location>
        <begin position="39"/>
        <end position="65"/>
    </location>
</feature>
<dbReference type="GO" id="GO:0016020">
    <property type="term" value="C:membrane"/>
    <property type="evidence" value="ECO:0007669"/>
    <property type="project" value="TreeGrafter"/>
</dbReference>
<protein>
    <submittedName>
        <fullName evidence="2">Steroid 5-alpha reductase family enzyme</fullName>
    </submittedName>
</protein>
<dbReference type="PROSITE" id="PS50244">
    <property type="entry name" value="S5A_REDUCTASE"/>
    <property type="match status" value="1"/>
</dbReference>
<sequence>MLVCVGIFAGVVLVTWLLSLVTREHSWVDRIWSLVPIVYVAVFAGQAGFADARLDVMLALVALWGARLTFNFARKGGYAPGGEDYRWAFLRERMKPWQFQLFNFFFISLYQNVILLLITLPAYTALQHRTPFGAWDAVVAVLFLAFLAGETIADQQQWNFQQRKRAGRERRRFVQTGLFRYSRHPNFFFEQAQWWAVFAFGALAAGSPWQWTVIGAVLLTLLFLGSTRFTESISRSRYPEYAEYQRTTSAQIPWRPRHSSP</sequence>
<keyword evidence="1" id="KW-0472">Membrane</keyword>
<evidence type="ECO:0000313" key="2">
    <source>
        <dbReference type="EMBL" id="SFK19341.1"/>
    </source>
</evidence>
<keyword evidence="1" id="KW-1133">Transmembrane helix</keyword>
<dbReference type="AlphaFoldDB" id="A0A1I3XJX2"/>
<evidence type="ECO:0000256" key="1">
    <source>
        <dbReference type="SAM" id="Phobius"/>
    </source>
</evidence>
<keyword evidence="1" id="KW-0812">Transmembrane</keyword>
<dbReference type="STRING" id="115433.SAMN05421835_115124"/>
<reference evidence="2 3" key="1">
    <citation type="submission" date="2016-10" db="EMBL/GenBank/DDBJ databases">
        <authorList>
            <person name="de Groot N.N."/>
        </authorList>
    </citation>
    <scope>NUCLEOTIDE SEQUENCE [LARGE SCALE GENOMIC DNA]</scope>
    <source>
        <strain evidence="2 3">DSM 44468</strain>
    </source>
</reference>
<dbReference type="Gene3D" id="1.20.120.1630">
    <property type="match status" value="1"/>
</dbReference>
<dbReference type="PANTHER" id="PTHR32251:SF23">
    <property type="entry name" value="3-OXO-5-ALPHA-STEROID 4-DEHYDROGENASE (DUF1295)"/>
    <property type="match status" value="1"/>
</dbReference>
<dbReference type="PANTHER" id="PTHR32251">
    <property type="entry name" value="3-OXO-5-ALPHA-STEROID 4-DEHYDROGENASE"/>
    <property type="match status" value="1"/>
</dbReference>
<organism evidence="2 3">
    <name type="scientific">Amycolatopsis sacchari</name>
    <dbReference type="NCBI Taxonomy" id="115433"/>
    <lineage>
        <taxon>Bacteria</taxon>
        <taxon>Bacillati</taxon>
        <taxon>Actinomycetota</taxon>
        <taxon>Actinomycetes</taxon>
        <taxon>Pseudonocardiales</taxon>
        <taxon>Pseudonocardiaceae</taxon>
        <taxon>Amycolatopsis</taxon>
    </lineage>
</organism>
<dbReference type="EMBL" id="FORP01000015">
    <property type="protein sequence ID" value="SFK19341.1"/>
    <property type="molecule type" value="Genomic_DNA"/>
</dbReference>
<name>A0A1I3XJX2_9PSEU</name>
<feature type="transmembrane region" description="Helical" evidence="1">
    <location>
        <begin position="101"/>
        <end position="126"/>
    </location>
</feature>
<accession>A0A1I3XJX2</accession>
<dbReference type="RefSeq" id="WP_091511476.1">
    <property type="nucleotide sequence ID" value="NZ_FORP01000015.1"/>
</dbReference>
<keyword evidence="3" id="KW-1185">Reference proteome</keyword>
<dbReference type="Proteomes" id="UP000199025">
    <property type="component" value="Unassembled WGS sequence"/>
</dbReference>
<dbReference type="OrthoDB" id="9779233at2"/>
<dbReference type="Pfam" id="PF06966">
    <property type="entry name" value="DUF1295"/>
    <property type="match status" value="1"/>
</dbReference>
<proteinExistence type="predicted"/>
<gene>
    <name evidence="2" type="ORF">SAMN05421835_115124</name>
</gene>
<evidence type="ECO:0000313" key="3">
    <source>
        <dbReference type="Proteomes" id="UP000199025"/>
    </source>
</evidence>